<evidence type="ECO:0000313" key="2">
    <source>
        <dbReference type="EMBL" id="KLT44998.1"/>
    </source>
</evidence>
<feature type="region of interest" description="Disordered" evidence="1">
    <location>
        <begin position="1"/>
        <end position="134"/>
    </location>
</feature>
<gene>
    <name evidence="2" type="ORF">CC85DRAFT_282912</name>
</gene>
<feature type="compositionally biased region" description="Low complexity" evidence="1">
    <location>
        <begin position="70"/>
        <end position="81"/>
    </location>
</feature>
<proteinExistence type="predicted"/>
<dbReference type="AlphaFoldDB" id="A0A0J0XVB0"/>
<evidence type="ECO:0000313" key="3">
    <source>
        <dbReference type="Proteomes" id="UP000053611"/>
    </source>
</evidence>
<dbReference type="EMBL" id="KQ087183">
    <property type="protein sequence ID" value="KLT44998.1"/>
    <property type="molecule type" value="Genomic_DNA"/>
</dbReference>
<name>A0A0J0XVB0_9TREE</name>
<feature type="compositionally biased region" description="Pro residues" evidence="1">
    <location>
        <begin position="82"/>
        <end position="94"/>
    </location>
</feature>
<reference evidence="2 3" key="1">
    <citation type="submission" date="2015-03" db="EMBL/GenBank/DDBJ databases">
        <title>Genomics and transcriptomics of the oil-accumulating basidiomycete yeast T. oleaginosus allow insights into substrate utilization and the diverse evolutionary trajectories of mating systems in fungi.</title>
        <authorList>
            <consortium name="DOE Joint Genome Institute"/>
            <person name="Kourist R."/>
            <person name="Kracht O."/>
            <person name="Bracharz F."/>
            <person name="Lipzen A."/>
            <person name="Nolan M."/>
            <person name="Ohm R."/>
            <person name="Grigoriev I."/>
            <person name="Sun S."/>
            <person name="Heitman J."/>
            <person name="Bruck T."/>
            <person name="Nowrousian M."/>
        </authorList>
    </citation>
    <scope>NUCLEOTIDE SEQUENCE [LARGE SCALE GENOMIC DNA]</scope>
    <source>
        <strain evidence="2 3">IBC0246</strain>
    </source>
</reference>
<evidence type="ECO:0000256" key="1">
    <source>
        <dbReference type="SAM" id="MobiDB-lite"/>
    </source>
</evidence>
<feature type="compositionally biased region" description="Low complexity" evidence="1">
    <location>
        <begin position="95"/>
        <end position="113"/>
    </location>
</feature>
<keyword evidence="3" id="KW-1185">Reference proteome</keyword>
<protein>
    <submittedName>
        <fullName evidence="2">Uncharacterized protein</fullName>
    </submittedName>
</protein>
<organism evidence="2 3">
    <name type="scientific">Cutaneotrichosporon oleaginosum</name>
    <dbReference type="NCBI Taxonomy" id="879819"/>
    <lineage>
        <taxon>Eukaryota</taxon>
        <taxon>Fungi</taxon>
        <taxon>Dikarya</taxon>
        <taxon>Basidiomycota</taxon>
        <taxon>Agaricomycotina</taxon>
        <taxon>Tremellomycetes</taxon>
        <taxon>Trichosporonales</taxon>
        <taxon>Trichosporonaceae</taxon>
        <taxon>Cutaneotrichosporon</taxon>
    </lineage>
</organism>
<feature type="compositionally biased region" description="Low complexity" evidence="1">
    <location>
        <begin position="24"/>
        <end position="33"/>
    </location>
</feature>
<sequence length="184" mass="18848">MPRAPLAELPLAHYLPPPNGAIASTSTSTSTKLPPSPLSKRATPKRARIDLSSDELGTGKSPARRLFVEPVSASASASASVAPPPALVPSPAPSSAPSSAPSPAHAPSHAHAPSPAPAPAPRSALHDPGFRVFYDPRGAAHHHALSVPPGHDAENVPPACTRVLRSHAQSKEALRTRARAIRAA</sequence>
<dbReference type="Proteomes" id="UP000053611">
    <property type="component" value="Unassembled WGS sequence"/>
</dbReference>
<dbReference type="RefSeq" id="XP_018281489.1">
    <property type="nucleotide sequence ID" value="XM_018422155.1"/>
</dbReference>
<accession>A0A0J0XVB0</accession>
<dbReference type="GeneID" id="28982758"/>